<comment type="caution">
    <text evidence="1">The sequence shown here is derived from an EMBL/GenBank/DDBJ whole genome shotgun (WGS) entry which is preliminary data.</text>
</comment>
<gene>
    <name evidence="1" type="ORF">L195_g042079</name>
</gene>
<reference evidence="1 2" key="1">
    <citation type="journal article" date="2014" name="Am. J. Bot.">
        <title>Genome assembly and annotation for red clover (Trifolium pratense; Fabaceae).</title>
        <authorList>
            <person name="Istvanek J."/>
            <person name="Jaros M."/>
            <person name="Krenek A."/>
            <person name="Repkova J."/>
        </authorList>
    </citation>
    <scope>NUCLEOTIDE SEQUENCE [LARGE SCALE GENOMIC DNA]</scope>
    <source>
        <strain evidence="2">cv. Tatra</strain>
        <tissue evidence="1">Young leaves</tissue>
    </source>
</reference>
<dbReference type="EMBL" id="ASHM01050089">
    <property type="protein sequence ID" value="PNX86004.1"/>
    <property type="molecule type" value="Genomic_DNA"/>
</dbReference>
<protein>
    <submittedName>
        <fullName evidence="1">Uncharacterized protein</fullName>
    </submittedName>
</protein>
<reference evidence="1 2" key="2">
    <citation type="journal article" date="2017" name="Front. Plant Sci.">
        <title>Gene Classification and Mining of Molecular Markers Useful in Red Clover (Trifolium pratense) Breeding.</title>
        <authorList>
            <person name="Istvanek J."/>
            <person name="Dluhosova J."/>
            <person name="Dluhos P."/>
            <person name="Patkova L."/>
            <person name="Nedelnik J."/>
            <person name="Repkova J."/>
        </authorList>
    </citation>
    <scope>NUCLEOTIDE SEQUENCE [LARGE SCALE GENOMIC DNA]</scope>
    <source>
        <strain evidence="2">cv. Tatra</strain>
        <tissue evidence="1">Young leaves</tissue>
    </source>
</reference>
<proteinExistence type="predicted"/>
<dbReference type="PANTHER" id="PTHR34023:SF4">
    <property type="entry name" value="RNASE H TYPE-1 DOMAIN-CONTAINING PROTEIN"/>
    <property type="match status" value="1"/>
</dbReference>
<dbReference type="AlphaFoldDB" id="A0A2K3M5F1"/>
<organism evidence="1 2">
    <name type="scientific">Trifolium pratense</name>
    <name type="common">Red clover</name>
    <dbReference type="NCBI Taxonomy" id="57577"/>
    <lineage>
        <taxon>Eukaryota</taxon>
        <taxon>Viridiplantae</taxon>
        <taxon>Streptophyta</taxon>
        <taxon>Embryophyta</taxon>
        <taxon>Tracheophyta</taxon>
        <taxon>Spermatophyta</taxon>
        <taxon>Magnoliopsida</taxon>
        <taxon>eudicotyledons</taxon>
        <taxon>Gunneridae</taxon>
        <taxon>Pentapetalae</taxon>
        <taxon>rosids</taxon>
        <taxon>fabids</taxon>
        <taxon>Fabales</taxon>
        <taxon>Fabaceae</taxon>
        <taxon>Papilionoideae</taxon>
        <taxon>50 kb inversion clade</taxon>
        <taxon>NPAAA clade</taxon>
        <taxon>Hologalegina</taxon>
        <taxon>IRL clade</taxon>
        <taxon>Trifolieae</taxon>
        <taxon>Trifolium</taxon>
    </lineage>
</organism>
<dbReference type="Proteomes" id="UP000236291">
    <property type="component" value="Unassembled WGS sequence"/>
</dbReference>
<dbReference type="PANTHER" id="PTHR34023">
    <property type="entry name" value="RNASE H DOMAIN-CONTAINING PROTEIN"/>
    <property type="match status" value="1"/>
</dbReference>
<evidence type="ECO:0000313" key="2">
    <source>
        <dbReference type="Proteomes" id="UP000236291"/>
    </source>
</evidence>
<accession>A0A2K3M5F1</accession>
<sequence length="67" mass="7588">SYYNIKDLLAKDWRVKVVHTFREGNVCVNYLAKLGARNPEVYSPIAIPPNGMSLLLLAYASETLFSR</sequence>
<name>A0A2K3M5F1_TRIPR</name>
<evidence type="ECO:0000313" key="1">
    <source>
        <dbReference type="EMBL" id="PNX86004.1"/>
    </source>
</evidence>
<feature type="non-terminal residue" evidence="1">
    <location>
        <position position="1"/>
    </location>
</feature>